<accession>A0A5N5X178</accession>
<proteinExistence type="predicted"/>
<dbReference type="AlphaFoldDB" id="A0A5N5X178"/>
<feature type="transmembrane region" description="Helical" evidence="1">
    <location>
        <begin position="196"/>
        <end position="217"/>
    </location>
</feature>
<dbReference type="Gene3D" id="1.10.287.920">
    <property type="entry name" value="Pheromone alpha factor receptor"/>
    <property type="match status" value="1"/>
</dbReference>
<dbReference type="GO" id="GO:0004932">
    <property type="term" value="F:mating-type factor pheromone receptor activity"/>
    <property type="evidence" value="ECO:0007669"/>
    <property type="project" value="InterPro"/>
</dbReference>
<reference evidence="2 3" key="1">
    <citation type="submission" date="2019-04" db="EMBL/GenBank/DDBJ databases">
        <title>Friends and foes A comparative genomics study of 23 Aspergillus species from section Flavi.</title>
        <authorList>
            <consortium name="DOE Joint Genome Institute"/>
            <person name="Kjaerbolling I."/>
            <person name="Vesth T."/>
            <person name="Frisvad J.C."/>
            <person name="Nybo J.L."/>
            <person name="Theobald S."/>
            <person name="Kildgaard S."/>
            <person name="Isbrandt T."/>
            <person name="Kuo A."/>
            <person name="Sato A."/>
            <person name="Lyhne E.K."/>
            <person name="Kogle M.E."/>
            <person name="Wiebenga A."/>
            <person name="Kun R.S."/>
            <person name="Lubbers R.J."/>
            <person name="Makela M.R."/>
            <person name="Barry K."/>
            <person name="Chovatia M."/>
            <person name="Clum A."/>
            <person name="Daum C."/>
            <person name="Haridas S."/>
            <person name="He G."/>
            <person name="LaButti K."/>
            <person name="Lipzen A."/>
            <person name="Mondo S."/>
            <person name="Riley R."/>
            <person name="Salamov A."/>
            <person name="Simmons B.A."/>
            <person name="Magnuson J.K."/>
            <person name="Henrissat B."/>
            <person name="Mortensen U.H."/>
            <person name="Larsen T.O."/>
            <person name="Devries R.P."/>
            <person name="Grigoriev I.V."/>
            <person name="Machida M."/>
            <person name="Baker S.E."/>
            <person name="Andersen M.R."/>
        </authorList>
    </citation>
    <scope>NUCLEOTIDE SEQUENCE [LARGE SCALE GENOMIC DNA]</scope>
    <source>
        <strain evidence="2 3">CBS 151.66</strain>
    </source>
</reference>
<dbReference type="PRINTS" id="PR00250">
    <property type="entry name" value="GPCRSTE2"/>
</dbReference>
<feature type="transmembrane region" description="Helical" evidence="1">
    <location>
        <begin position="237"/>
        <end position="258"/>
    </location>
</feature>
<gene>
    <name evidence="2" type="ORF">BDV29DRAFT_141359</name>
</gene>
<dbReference type="OrthoDB" id="5402633at2759"/>
<evidence type="ECO:0000313" key="3">
    <source>
        <dbReference type="Proteomes" id="UP000326565"/>
    </source>
</evidence>
<keyword evidence="3" id="KW-1185">Reference proteome</keyword>
<feature type="transmembrane region" description="Helical" evidence="1">
    <location>
        <begin position="71"/>
        <end position="92"/>
    </location>
</feature>
<sequence length="375" mass="41726">MSSNFDPYKQSVIFYSSDGAPFEVPIKVVNDFYLYCFISCINFGAQFGASLIIFIVLLLLTRPEKRASSVFFLNCGALLVNIGRMLSQFIYFTSDYLQAYQYFASDSSRASTSTRANSILRVVLAFLLLVCIEISLVLQVQVVCANLRRRYRVVLLCVSILVALILFGFRMGLMIVNCKEIISPQSANPLLVWLESNTNIVVNISICFFCIIFNAKLGHAIHQRKILGMGCFGPMKVIFIMGCQTLVIPALVAILQYIVTVPALSTNVMTIVAIFPPLSSLWAGVTLTQTSTTGSSTSRRALWDRLTFSNILKSKQTSSPDINIASMSYPSHKSSTVYYAAQDSARKQHDMEQGHGISVEHDVSVHRYPRVQPRG</sequence>
<dbReference type="CDD" id="cd14939">
    <property type="entry name" value="7tmD_STE2"/>
    <property type="match status" value="1"/>
</dbReference>
<protein>
    <submittedName>
        <fullName evidence="2">Fungal pheromone mating factor STE2 GPCR-domain-containing protein</fullName>
    </submittedName>
</protein>
<keyword evidence="1" id="KW-0472">Membrane</keyword>
<dbReference type="PANTHER" id="PTHR28009:SF1">
    <property type="entry name" value="PHEROMONE ALPHA FACTOR RECEPTOR"/>
    <property type="match status" value="1"/>
</dbReference>
<dbReference type="Proteomes" id="UP000326565">
    <property type="component" value="Unassembled WGS sequence"/>
</dbReference>
<evidence type="ECO:0000256" key="1">
    <source>
        <dbReference type="SAM" id="Phobius"/>
    </source>
</evidence>
<feature type="transmembrane region" description="Helical" evidence="1">
    <location>
        <begin position="264"/>
        <end position="285"/>
    </location>
</feature>
<dbReference type="EMBL" id="ML732233">
    <property type="protein sequence ID" value="KAB8073102.1"/>
    <property type="molecule type" value="Genomic_DNA"/>
</dbReference>
<dbReference type="InterPro" id="IPR027458">
    <property type="entry name" value="STE2_TM1-TM2_sf"/>
</dbReference>
<dbReference type="InterPro" id="IPR000366">
    <property type="entry name" value="GPCR_STE2"/>
</dbReference>
<feature type="transmembrane region" description="Helical" evidence="1">
    <location>
        <begin position="119"/>
        <end position="141"/>
    </location>
</feature>
<keyword evidence="1" id="KW-1133">Transmembrane helix</keyword>
<feature type="transmembrane region" description="Helical" evidence="1">
    <location>
        <begin position="153"/>
        <end position="176"/>
    </location>
</feature>
<feature type="transmembrane region" description="Helical" evidence="1">
    <location>
        <begin position="32"/>
        <end position="59"/>
    </location>
</feature>
<dbReference type="GO" id="GO:0038038">
    <property type="term" value="C:G protein-coupled receptor homodimeric complex"/>
    <property type="evidence" value="ECO:0007669"/>
    <property type="project" value="TreeGrafter"/>
</dbReference>
<organism evidence="2 3">
    <name type="scientific">Aspergillus leporis</name>
    <dbReference type="NCBI Taxonomy" id="41062"/>
    <lineage>
        <taxon>Eukaryota</taxon>
        <taxon>Fungi</taxon>
        <taxon>Dikarya</taxon>
        <taxon>Ascomycota</taxon>
        <taxon>Pezizomycotina</taxon>
        <taxon>Eurotiomycetes</taxon>
        <taxon>Eurotiomycetidae</taxon>
        <taxon>Eurotiales</taxon>
        <taxon>Aspergillaceae</taxon>
        <taxon>Aspergillus</taxon>
        <taxon>Aspergillus subgen. Circumdati</taxon>
    </lineage>
</organism>
<dbReference type="GO" id="GO:0000750">
    <property type="term" value="P:pheromone-dependent signal transduction involved in conjugation with cellular fusion"/>
    <property type="evidence" value="ECO:0007669"/>
    <property type="project" value="TreeGrafter"/>
</dbReference>
<dbReference type="PANTHER" id="PTHR28009">
    <property type="entry name" value="PHEROMONE ALPHA FACTOR RECEPTOR"/>
    <property type="match status" value="1"/>
</dbReference>
<evidence type="ECO:0000313" key="2">
    <source>
        <dbReference type="EMBL" id="KAB8073102.1"/>
    </source>
</evidence>
<dbReference type="Pfam" id="PF02116">
    <property type="entry name" value="STE2"/>
    <property type="match status" value="1"/>
</dbReference>
<name>A0A5N5X178_9EURO</name>
<keyword evidence="1" id="KW-0812">Transmembrane</keyword>